<organism evidence="5 6">
    <name type="scientific">Chitinimonas arctica</name>
    <dbReference type="NCBI Taxonomy" id="2594795"/>
    <lineage>
        <taxon>Bacteria</taxon>
        <taxon>Pseudomonadati</taxon>
        <taxon>Pseudomonadota</taxon>
        <taxon>Betaproteobacteria</taxon>
        <taxon>Neisseriales</taxon>
        <taxon>Chitinibacteraceae</taxon>
        <taxon>Chitinimonas</taxon>
    </lineage>
</organism>
<sequence length="192" mass="21951">MERLYLDRLNEHDIGDIAELYSDIEVTRYLGVEIANLADAQDWYAKVSERHKQGLGRMYAIRLLEGNELIGCCGFSDIDRNSHHGTITYSLARHYWGVGLMQEALRQLLSFAFEGGLACPIQRLQAWVNPRNGPSIRLLERMGFLLEGELRSIYFEKGQYVDLQCFGLLRTDQIPAVVMQRLQPCKLDGLTV</sequence>
<accession>A0A516S9P3</accession>
<dbReference type="Gene3D" id="3.40.630.30">
    <property type="match status" value="1"/>
</dbReference>
<evidence type="ECO:0000313" key="5">
    <source>
        <dbReference type="EMBL" id="QDQ24869.1"/>
    </source>
</evidence>
<evidence type="ECO:0000259" key="4">
    <source>
        <dbReference type="PROSITE" id="PS51186"/>
    </source>
</evidence>
<dbReference type="PROSITE" id="PS51186">
    <property type="entry name" value="GNAT"/>
    <property type="match status" value="1"/>
</dbReference>
<feature type="domain" description="N-acetyltransferase" evidence="4">
    <location>
        <begin position="4"/>
        <end position="162"/>
    </location>
</feature>
<comment type="similarity">
    <text evidence="3">Belongs to the acetyltransferase family. RimJ subfamily.</text>
</comment>
<name>A0A516S9P3_9NEIS</name>
<evidence type="ECO:0000256" key="2">
    <source>
        <dbReference type="ARBA" id="ARBA00023315"/>
    </source>
</evidence>
<dbReference type="InterPro" id="IPR051531">
    <property type="entry name" value="N-acetyltransferase"/>
</dbReference>
<dbReference type="GO" id="GO:0016747">
    <property type="term" value="F:acyltransferase activity, transferring groups other than amino-acyl groups"/>
    <property type="evidence" value="ECO:0007669"/>
    <property type="project" value="InterPro"/>
</dbReference>
<keyword evidence="6" id="KW-1185">Reference proteome</keyword>
<dbReference type="Proteomes" id="UP000317550">
    <property type="component" value="Chromosome"/>
</dbReference>
<dbReference type="KEGG" id="cari:FNU76_00100"/>
<dbReference type="InterPro" id="IPR016181">
    <property type="entry name" value="Acyl_CoA_acyltransferase"/>
</dbReference>
<dbReference type="Pfam" id="PF13302">
    <property type="entry name" value="Acetyltransf_3"/>
    <property type="match status" value="1"/>
</dbReference>
<protein>
    <submittedName>
        <fullName evidence="5">GNAT family N-acetyltransferase</fullName>
    </submittedName>
</protein>
<keyword evidence="2" id="KW-0012">Acyltransferase</keyword>
<dbReference type="SUPFAM" id="SSF55729">
    <property type="entry name" value="Acyl-CoA N-acyltransferases (Nat)"/>
    <property type="match status" value="1"/>
</dbReference>
<dbReference type="AlphaFoldDB" id="A0A516S9P3"/>
<dbReference type="PANTHER" id="PTHR43792">
    <property type="entry name" value="GNAT FAMILY, PUTATIVE (AFU_ORTHOLOGUE AFUA_3G00765)-RELATED-RELATED"/>
    <property type="match status" value="1"/>
</dbReference>
<dbReference type="PANTHER" id="PTHR43792:SF8">
    <property type="entry name" value="[RIBOSOMAL PROTEIN US5]-ALANINE N-ACETYLTRANSFERASE"/>
    <property type="match status" value="1"/>
</dbReference>
<reference evidence="5" key="1">
    <citation type="journal article" date="2020" name="Int. J. Syst. Evol. Microbiol.">
        <title>Chitinimonas arctica sp. nov., isolated from Arctic tundra soil.</title>
        <authorList>
            <person name="Xu Q."/>
            <person name="Jiang F."/>
            <person name="Da X."/>
            <person name="Zhang Y."/>
            <person name="Geng Y."/>
            <person name="Qin K."/>
            <person name="Liu J."/>
            <person name="Peng F."/>
        </authorList>
    </citation>
    <scope>NUCLEOTIDE SEQUENCE</scope>
    <source>
        <strain evidence="5">R3-44</strain>
    </source>
</reference>
<gene>
    <name evidence="5" type="ORF">FNU76_00100</name>
</gene>
<keyword evidence="1 5" id="KW-0808">Transferase</keyword>
<evidence type="ECO:0000256" key="3">
    <source>
        <dbReference type="ARBA" id="ARBA00038502"/>
    </source>
</evidence>
<evidence type="ECO:0000256" key="1">
    <source>
        <dbReference type="ARBA" id="ARBA00022679"/>
    </source>
</evidence>
<dbReference type="InterPro" id="IPR000182">
    <property type="entry name" value="GNAT_dom"/>
</dbReference>
<proteinExistence type="inferred from homology"/>
<dbReference type="RefSeq" id="WP_143855794.1">
    <property type="nucleotide sequence ID" value="NZ_CP041730.1"/>
</dbReference>
<evidence type="ECO:0000313" key="6">
    <source>
        <dbReference type="Proteomes" id="UP000317550"/>
    </source>
</evidence>
<dbReference type="EMBL" id="CP041730">
    <property type="protein sequence ID" value="QDQ24869.1"/>
    <property type="molecule type" value="Genomic_DNA"/>
</dbReference>
<dbReference type="OrthoDB" id="9132139at2"/>